<sequence length="165" mass="18204">MTKVAILTASDSRNLESDQSGQLIEKLFKAEGAEILTRKVVKDDLAALQQAYLTEEMLHPDLIIVNGGTGIALKDCTIQAISPLLQVEVAGFGEAFRQISFDEIGTRALASNALCGFNYYNQLTYCIPGSTNACQTALSKLILPEYEHLLFERSNLRKDLHHHAH</sequence>
<dbReference type="Gene3D" id="3.40.980.10">
    <property type="entry name" value="MoaB/Mog-like domain"/>
    <property type="match status" value="1"/>
</dbReference>
<dbReference type="AlphaFoldDB" id="A0A437SVL8"/>
<keyword evidence="5" id="KW-1185">Reference proteome</keyword>
<dbReference type="InterPro" id="IPR001453">
    <property type="entry name" value="MoaB/Mog_dom"/>
</dbReference>
<comment type="caution">
    <text evidence="4">The sequence shown here is derived from an EMBL/GenBank/DDBJ whole genome shotgun (WGS) entry which is preliminary data.</text>
</comment>
<evidence type="ECO:0000256" key="2">
    <source>
        <dbReference type="PIRNR" id="PIRNR006443"/>
    </source>
</evidence>
<protein>
    <recommendedName>
        <fullName evidence="1 2">Molybdenum cofactor biosynthesis protein B</fullName>
    </recommendedName>
</protein>
<dbReference type="SUPFAM" id="SSF53218">
    <property type="entry name" value="Molybdenum cofactor biosynthesis proteins"/>
    <property type="match status" value="1"/>
</dbReference>
<proteinExistence type="inferred from homology"/>
<evidence type="ECO:0000313" key="5">
    <source>
        <dbReference type="Proteomes" id="UP000288291"/>
    </source>
</evidence>
<dbReference type="GO" id="GO:0005829">
    <property type="term" value="C:cytosol"/>
    <property type="evidence" value="ECO:0007669"/>
    <property type="project" value="TreeGrafter"/>
</dbReference>
<comment type="pathway">
    <text evidence="2">Cofactor biosynthesis; molybdopterin biosynthesis.</text>
</comment>
<keyword evidence="2" id="KW-0501">Molybdenum cofactor biosynthesis</keyword>
<dbReference type="Proteomes" id="UP000288291">
    <property type="component" value="Unassembled WGS sequence"/>
</dbReference>
<evidence type="ECO:0000259" key="3">
    <source>
        <dbReference type="SMART" id="SM00852"/>
    </source>
</evidence>
<dbReference type="PANTHER" id="PTHR43232:SF2">
    <property type="entry name" value="MOLYBDENUM COFACTOR BIOSYNTHESIS PROTEIN B"/>
    <property type="match status" value="1"/>
</dbReference>
<reference evidence="4 5" key="1">
    <citation type="submission" date="2018-12" db="EMBL/GenBank/DDBJ databases">
        <authorList>
            <person name="Meng J."/>
        </authorList>
    </citation>
    <scope>NUCLEOTIDE SEQUENCE [LARGE SCALE GENOMIC DNA]</scope>
    <source>
        <strain evidence="4 5">HT111-2</strain>
    </source>
</reference>
<comment type="function">
    <text evidence="2">May be involved in the biosynthesis of molybdopterin.</text>
</comment>
<accession>A0A437SVL8</accession>
<dbReference type="RefSeq" id="WP_103662443.1">
    <property type="nucleotide sequence ID" value="NZ_ML136878.1"/>
</dbReference>
<dbReference type="PANTHER" id="PTHR43232">
    <property type="entry name" value="MOLYBDENUM COFACTOR BIOSYNTHESIS PROTEIN B"/>
    <property type="match status" value="1"/>
</dbReference>
<dbReference type="InterPro" id="IPR036425">
    <property type="entry name" value="MoaB/Mog-like_dom_sf"/>
</dbReference>
<name>A0A437SVL8_9LACO</name>
<gene>
    <name evidence="4" type="ORF">EJK17_04490</name>
</gene>
<dbReference type="Pfam" id="PF00994">
    <property type="entry name" value="MoCF_biosynth"/>
    <property type="match status" value="1"/>
</dbReference>
<comment type="similarity">
    <text evidence="2">Belongs to the MoaB/Mog family.</text>
</comment>
<dbReference type="CDD" id="cd00886">
    <property type="entry name" value="MogA_MoaB"/>
    <property type="match status" value="1"/>
</dbReference>
<feature type="domain" description="MoaB/Mog" evidence="3">
    <location>
        <begin position="5"/>
        <end position="149"/>
    </location>
</feature>
<dbReference type="NCBIfam" id="TIGR00177">
    <property type="entry name" value="molyb_syn"/>
    <property type="match status" value="1"/>
</dbReference>
<dbReference type="UniPathway" id="UPA00344"/>
<dbReference type="InterPro" id="IPR012245">
    <property type="entry name" value="MoaB"/>
</dbReference>
<dbReference type="EMBL" id="RXIA01000010">
    <property type="protein sequence ID" value="RVU70968.1"/>
    <property type="molecule type" value="Genomic_DNA"/>
</dbReference>
<dbReference type="PIRSF" id="PIRSF006443">
    <property type="entry name" value="MoaB"/>
    <property type="match status" value="1"/>
</dbReference>
<evidence type="ECO:0000313" key="4">
    <source>
        <dbReference type="EMBL" id="RVU70968.1"/>
    </source>
</evidence>
<evidence type="ECO:0000256" key="1">
    <source>
        <dbReference type="ARBA" id="ARBA00015262"/>
    </source>
</evidence>
<dbReference type="GO" id="GO:0006777">
    <property type="term" value="P:Mo-molybdopterin cofactor biosynthetic process"/>
    <property type="evidence" value="ECO:0007669"/>
    <property type="project" value="UniProtKB-UniRule"/>
</dbReference>
<dbReference type="SMART" id="SM00852">
    <property type="entry name" value="MoCF_biosynth"/>
    <property type="match status" value="1"/>
</dbReference>
<organism evidence="4 5">
    <name type="scientific">Lactobacillus xujianguonis</name>
    <dbReference type="NCBI Taxonomy" id="2495899"/>
    <lineage>
        <taxon>Bacteria</taxon>
        <taxon>Bacillati</taxon>
        <taxon>Bacillota</taxon>
        <taxon>Bacilli</taxon>
        <taxon>Lactobacillales</taxon>
        <taxon>Lactobacillaceae</taxon>
        <taxon>Lactobacillus</taxon>
    </lineage>
</organism>